<dbReference type="InParanoid" id="A0A4S2MPT1"/>
<sequence>MATVPTSHSYSSLTDTLLTNFSSSLPHPLTPSQHQLLTNYLSNLDHSTTVVPLPSLLTTSHPQSFEISNGLCVTKSITSAFDSAEHEILFVTCFWAKSRSLNLLSSALRQLSQKRLAENKKPIRVRICFSSRSLTQKLFHTASPRGHVCPPSTWASQLGLPPPEDLIGLDLTVKSLFFLPFSILHSKFTIIDRTTLFLPSANISHEIWLEQLSVFTGALVSSFVTFWARIWASSPTDLPPLPPPSQPATPRTQRLLLPTLLLPQPHHRNPRFWFSAPRKTPQNMFLLSLLDNAAESAFILSPNFTCKPVMRAIVRALERGVNVDIVTARRMMLVEQIVTTGGTDWTEFMLWRLRRKVRALRIPGRLRVWYYTGAEEGWGVSGDGDENTEGDNEAADNGHVDTATIENTPEYQWELIGTHRIAVLTHVKAVVVDREWTVLGSANVDRASWWTSQECSVAVLGREWAERVEYGLRGVLKGRVEYVPVGAEGAEEVDVVGRREEV</sequence>
<feature type="domain" description="PLD phosphodiesterase" evidence="1">
    <location>
        <begin position="421"/>
        <end position="448"/>
    </location>
</feature>
<evidence type="ECO:0000259" key="1">
    <source>
        <dbReference type="PROSITE" id="PS50035"/>
    </source>
</evidence>
<dbReference type="InterPro" id="IPR025202">
    <property type="entry name" value="PLD-like_dom"/>
</dbReference>
<dbReference type="STRING" id="341454.A0A4S2MPT1"/>
<gene>
    <name evidence="2" type="ORF">EX30DRAFT_342736</name>
</gene>
<evidence type="ECO:0000313" key="3">
    <source>
        <dbReference type="Proteomes" id="UP000298138"/>
    </source>
</evidence>
<dbReference type="AlphaFoldDB" id="A0A4S2MPT1"/>
<dbReference type="Pfam" id="PF13091">
    <property type="entry name" value="PLDc_2"/>
    <property type="match status" value="1"/>
</dbReference>
<dbReference type="InterPro" id="IPR001736">
    <property type="entry name" value="PLipase_D/transphosphatidylase"/>
</dbReference>
<dbReference type="GO" id="GO:0030572">
    <property type="term" value="F:phosphatidyltransferase activity"/>
    <property type="evidence" value="ECO:0007669"/>
    <property type="project" value="UniProtKB-ARBA"/>
</dbReference>
<dbReference type="CDD" id="cd00138">
    <property type="entry name" value="PLDc_SF"/>
    <property type="match status" value="1"/>
</dbReference>
<proteinExistence type="predicted"/>
<dbReference type="Gene3D" id="3.30.870.10">
    <property type="entry name" value="Endonuclease Chain A"/>
    <property type="match status" value="2"/>
</dbReference>
<dbReference type="GO" id="GO:0032049">
    <property type="term" value="P:cardiolipin biosynthetic process"/>
    <property type="evidence" value="ECO:0007669"/>
    <property type="project" value="UniProtKB-ARBA"/>
</dbReference>
<evidence type="ECO:0000313" key="2">
    <source>
        <dbReference type="EMBL" id="TGZ79075.1"/>
    </source>
</evidence>
<dbReference type="EMBL" id="ML220135">
    <property type="protein sequence ID" value="TGZ79075.1"/>
    <property type="molecule type" value="Genomic_DNA"/>
</dbReference>
<reference evidence="2 3" key="1">
    <citation type="submission" date="2019-04" db="EMBL/GenBank/DDBJ databases">
        <title>Comparative genomics and transcriptomics to analyze fruiting body development in filamentous ascomycetes.</title>
        <authorList>
            <consortium name="DOE Joint Genome Institute"/>
            <person name="Lutkenhaus R."/>
            <person name="Traeger S."/>
            <person name="Breuer J."/>
            <person name="Kuo A."/>
            <person name="Lipzen A."/>
            <person name="Pangilinan J."/>
            <person name="Dilworth D."/>
            <person name="Sandor L."/>
            <person name="Poggeler S."/>
            <person name="Barry K."/>
            <person name="Grigoriev I.V."/>
            <person name="Nowrousian M."/>
        </authorList>
    </citation>
    <scope>NUCLEOTIDE SEQUENCE [LARGE SCALE GENOMIC DNA]</scope>
    <source>
        <strain evidence="2 3">CBS 389.68</strain>
    </source>
</reference>
<accession>A0A4S2MPT1</accession>
<dbReference type="PANTHER" id="PTHR21248:SF11">
    <property type="entry name" value="PLD PHOSPHODIESTERASE DOMAIN-CONTAINING PROTEIN"/>
    <property type="match status" value="1"/>
</dbReference>
<name>A0A4S2MPT1_9PEZI</name>
<dbReference type="OrthoDB" id="2958217at2759"/>
<dbReference type="PANTHER" id="PTHR21248">
    <property type="entry name" value="CARDIOLIPIN SYNTHASE"/>
    <property type="match status" value="1"/>
</dbReference>
<organism evidence="2 3">
    <name type="scientific">Ascodesmis nigricans</name>
    <dbReference type="NCBI Taxonomy" id="341454"/>
    <lineage>
        <taxon>Eukaryota</taxon>
        <taxon>Fungi</taxon>
        <taxon>Dikarya</taxon>
        <taxon>Ascomycota</taxon>
        <taxon>Pezizomycotina</taxon>
        <taxon>Pezizomycetes</taxon>
        <taxon>Pezizales</taxon>
        <taxon>Ascodesmidaceae</taxon>
        <taxon>Ascodesmis</taxon>
    </lineage>
</organism>
<dbReference type="SMART" id="SM00155">
    <property type="entry name" value="PLDc"/>
    <property type="match status" value="2"/>
</dbReference>
<dbReference type="Proteomes" id="UP000298138">
    <property type="component" value="Unassembled WGS sequence"/>
</dbReference>
<keyword evidence="3" id="KW-1185">Reference proteome</keyword>
<dbReference type="SUPFAM" id="SSF56024">
    <property type="entry name" value="Phospholipase D/nuclease"/>
    <property type="match status" value="2"/>
</dbReference>
<feature type="domain" description="PLD phosphodiesterase" evidence="1">
    <location>
        <begin position="180"/>
        <end position="207"/>
    </location>
</feature>
<dbReference type="PROSITE" id="PS50035">
    <property type="entry name" value="PLD"/>
    <property type="match status" value="2"/>
</dbReference>
<protein>
    <recommendedName>
        <fullName evidence="1">PLD phosphodiesterase domain-containing protein</fullName>
    </recommendedName>
</protein>